<organism evidence="1 2">
    <name type="scientific">Paractinoplanes durhamensis</name>
    <dbReference type="NCBI Taxonomy" id="113563"/>
    <lineage>
        <taxon>Bacteria</taxon>
        <taxon>Bacillati</taxon>
        <taxon>Actinomycetota</taxon>
        <taxon>Actinomycetes</taxon>
        <taxon>Micromonosporales</taxon>
        <taxon>Micromonosporaceae</taxon>
        <taxon>Paractinoplanes</taxon>
    </lineage>
</organism>
<dbReference type="EMBL" id="BOML01000051">
    <property type="protein sequence ID" value="GIE04991.1"/>
    <property type="molecule type" value="Genomic_DNA"/>
</dbReference>
<dbReference type="RefSeq" id="WP_203732247.1">
    <property type="nucleotide sequence ID" value="NZ_BAAATX010000012.1"/>
</dbReference>
<proteinExistence type="predicted"/>
<dbReference type="Proteomes" id="UP000637628">
    <property type="component" value="Unassembled WGS sequence"/>
</dbReference>
<keyword evidence="2" id="KW-1185">Reference proteome</keyword>
<sequence length="172" mass="18964">MRFLERVFATVYDSRHSQPRSSEGVRQDPVEVRIPAIPPPPLAPAVRTDVTQLLGRNLADQFTQEVCREYAMVALPGGRHCQSAELGVSLGADELGTVVAIALHFHGDNGFRPYPGTIPGRGGTIPKRGSLHAALGRPDPGQPFDQWRFPTFTMYALYAADNENLMRLTLRQ</sequence>
<accession>A0ABQ3Z5A2</accession>
<evidence type="ECO:0000313" key="2">
    <source>
        <dbReference type="Proteomes" id="UP000637628"/>
    </source>
</evidence>
<gene>
    <name evidence="1" type="ORF">Adu01nite_63410</name>
</gene>
<protein>
    <submittedName>
        <fullName evidence="1">Uncharacterized protein</fullName>
    </submittedName>
</protein>
<reference evidence="1 2" key="1">
    <citation type="submission" date="2021-01" db="EMBL/GenBank/DDBJ databases">
        <title>Whole genome shotgun sequence of Actinoplanes durhamensis NBRC 14914.</title>
        <authorList>
            <person name="Komaki H."/>
            <person name="Tamura T."/>
        </authorList>
    </citation>
    <scope>NUCLEOTIDE SEQUENCE [LARGE SCALE GENOMIC DNA]</scope>
    <source>
        <strain evidence="1 2">NBRC 14914</strain>
    </source>
</reference>
<name>A0ABQ3Z5A2_9ACTN</name>
<evidence type="ECO:0000313" key="1">
    <source>
        <dbReference type="EMBL" id="GIE04991.1"/>
    </source>
</evidence>
<comment type="caution">
    <text evidence="1">The sequence shown here is derived from an EMBL/GenBank/DDBJ whole genome shotgun (WGS) entry which is preliminary data.</text>
</comment>